<accession>A0ABW8SLM7</accession>
<reference evidence="2 3" key="1">
    <citation type="submission" date="2024-11" db="EMBL/GenBank/DDBJ databases">
        <authorList>
            <person name="Heng Y.C."/>
            <person name="Lim A.C.H."/>
            <person name="Lee J.K.Y."/>
            <person name="Kittelmann S."/>
        </authorList>
    </citation>
    <scope>NUCLEOTIDE SEQUENCE [LARGE SCALE GENOMIC DNA]</scope>
    <source>
        <strain evidence="2 3">WILCCON 0269</strain>
    </source>
</reference>
<gene>
    <name evidence="2" type="ORF">ACJDU8_15550</name>
</gene>
<dbReference type="PROSITE" id="PS50943">
    <property type="entry name" value="HTH_CROC1"/>
    <property type="match status" value="1"/>
</dbReference>
<dbReference type="SUPFAM" id="SSF47413">
    <property type="entry name" value="lambda repressor-like DNA-binding domains"/>
    <property type="match status" value="1"/>
</dbReference>
<dbReference type="RefSeq" id="WP_406793068.1">
    <property type="nucleotide sequence ID" value="NZ_JBJHZX010000024.1"/>
</dbReference>
<dbReference type="InterPro" id="IPR001387">
    <property type="entry name" value="Cro/C1-type_HTH"/>
</dbReference>
<dbReference type="CDD" id="cd00093">
    <property type="entry name" value="HTH_XRE"/>
    <property type="match status" value="1"/>
</dbReference>
<dbReference type="SMART" id="SM00530">
    <property type="entry name" value="HTH_XRE"/>
    <property type="match status" value="1"/>
</dbReference>
<evidence type="ECO:0000259" key="1">
    <source>
        <dbReference type="PROSITE" id="PS50943"/>
    </source>
</evidence>
<comment type="caution">
    <text evidence="2">The sequence shown here is derived from an EMBL/GenBank/DDBJ whole genome shotgun (WGS) entry which is preliminary data.</text>
</comment>
<name>A0ABW8SLM7_9CLOT</name>
<evidence type="ECO:0000313" key="3">
    <source>
        <dbReference type="Proteomes" id="UP001623660"/>
    </source>
</evidence>
<keyword evidence="3" id="KW-1185">Reference proteome</keyword>
<dbReference type="EMBL" id="JBJHZX010000024">
    <property type="protein sequence ID" value="MFL0196962.1"/>
    <property type="molecule type" value="Genomic_DNA"/>
</dbReference>
<protein>
    <submittedName>
        <fullName evidence="2">Helix-turn-helix domain-containing protein</fullName>
    </submittedName>
</protein>
<dbReference type="Pfam" id="PF01381">
    <property type="entry name" value="HTH_3"/>
    <property type="match status" value="1"/>
</dbReference>
<dbReference type="Gene3D" id="1.10.260.40">
    <property type="entry name" value="lambda repressor-like DNA-binding domains"/>
    <property type="match status" value="1"/>
</dbReference>
<dbReference type="Proteomes" id="UP001623660">
    <property type="component" value="Unassembled WGS sequence"/>
</dbReference>
<dbReference type="InterPro" id="IPR010982">
    <property type="entry name" value="Lambda_DNA-bd_dom_sf"/>
</dbReference>
<organism evidence="2 3">
    <name type="scientific">Candidatus Clostridium eludens</name>
    <dbReference type="NCBI Taxonomy" id="3381663"/>
    <lineage>
        <taxon>Bacteria</taxon>
        <taxon>Bacillati</taxon>
        <taxon>Bacillota</taxon>
        <taxon>Clostridia</taxon>
        <taxon>Eubacteriales</taxon>
        <taxon>Clostridiaceae</taxon>
        <taxon>Clostridium</taxon>
    </lineage>
</organism>
<evidence type="ECO:0000313" key="2">
    <source>
        <dbReference type="EMBL" id="MFL0196962.1"/>
    </source>
</evidence>
<sequence>MKRQNLIKARGNKSQSDVSKVLGISQKYLSKIELGQRTPSAALLAKISHYYQQSLELLFPDIFLNKNTPKCCEINQKEVV</sequence>
<proteinExistence type="predicted"/>
<feature type="domain" description="HTH cro/C1-type" evidence="1">
    <location>
        <begin position="12"/>
        <end position="58"/>
    </location>
</feature>